<dbReference type="AlphaFoldDB" id="V2UM65"/>
<evidence type="ECO:0000256" key="1">
    <source>
        <dbReference type="ARBA" id="ARBA00022475"/>
    </source>
</evidence>
<dbReference type="STRING" id="396323.VH98_03050"/>
<keyword evidence="1" id="KW-1003">Cell membrane</keyword>
<proteinExistence type="predicted"/>
<evidence type="ECO:0000256" key="3">
    <source>
        <dbReference type="ARBA" id="ARBA00022692"/>
    </source>
</evidence>
<gene>
    <name evidence="7" type="ORF">P255_01583</name>
</gene>
<dbReference type="RefSeq" id="WP_004900673.1">
    <property type="nucleotide sequence ID" value="NZ_BBTI01000002.1"/>
</dbReference>
<evidence type="ECO:0000313" key="7">
    <source>
        <dbReference type="EMBL" id="ESK51077.1"/>
    </source>
</evidence>
<reference evidence="7 8" key="1">
    <citation type="submission" date="2013-10" db="EMBL/GenBank/DDBJ databases">
        <title>The Genome Sequence of Acinetobacter brisouii CIP 110357.</title>
        <authorList>
            <consortium name="The Broad Institute Genomics Platform"/>
            <consortium name="The Broad Institute Genome Sequencing Center for Infectious Disease"/>
            <person name="Cerqueira G."/>
            <person name="Feldgarden M."/>
            <person name="Courvalin P."/>
            <person name="Grillot-Courvalin C."/>
            <person name="Clermont D."/>
            <person name="Rocha E."/>
            <person name="Yoon E.-J."/>
            <person name="Nemec A."/>
            <person name="Young S.K."/>
            <person name="Zeng Q."/>
            <person name="Gargeya S."/>
            <person name="Fitzgerald M."/>
            <person name="Abouelleil A."/>
            <person name="Alvarado L."/>
            <person name="Berlin A.M."/>
            <person name="Chapman S.B."/>
            <person name="Gainer-Dewar J."/>
            <person name="Goldberg J."/>
            <person name="Gnerre S."/>
            <person name="Griggs A."/>
            <person name="Gujja S."/>
            <person name="Hansen M."/>
            <person name="Howarth C."/>
            <person name="Imamovic A."/>
            <person name="Ireland A."/>
            <person name="Larimer J."/>
            <person name="McCowan C."/>
            <person name="Murphy C."/>
            <person name="Pearson M."/>
            <person name="Poon T.W."/>
            <person name="Priest M."/>
            <person name="Roberts A."/>
            <person name="Saif S."/>
            <person name="Shea T."/>
            <person name="Sykes S."/>
            <person name="Wortman J."/>
            <person name="Nusbaum C."/>
            <person name="Birren B."/>
        </authorList>
    </citation>
    <scope>NUCLEOTIDE SEQUENCE [LARGE SCALE GENOMIC DNA]</scope>
    <source>
        <strain evidence="7 8">CIP 110357</strain>
    </source>
</reference>
<comment type="caution">
    <text evidence="7">The sequence shown here is derived from an EMBL/GenBank/DDBJ whole genome shotgun (WGS) entry which is preliminary data.</text>
</comment>
<dbReference type="PANTHER" id="PTHR37481">
    <property type="entry name" value="LIPOPOLYSACCHARIDE EXPORT SYSTEM PROTEIN LPTC"/>
    <property type="match status" value="1"/>
</dbReference>
<keyword evidence="5 6" id="KW-0472">Membrane</keyword>
<sequence>MDTKTLYIAAIVIGTISGGYYYFSGKSKKLDVNSARNMTYSAKDVKITQTDQQGHVSARASVDEMAQNKQNNTSQLYNFNATTYSHGKIDATYTASRADGYDDNQKVILSGNVVAHKNTAHGVMTLRTDQLTGYPKTRQLETTHMVTVDSAQSQFISHGLKADLNSGQYEFFNIRGNYAPKS</sequence>
<dbReference type="GO" id="GO:0030288">
    <property type="term" value="C:outer membrane-bounded periplasmic space"/>
    <property type="evidence" value="ECO:0007669"/>
    <property type="project" value="TreeGrafter"/>
</dbReference>
<dbReference type="GO" id="GO:0015221">
    <property type="term" value="F:lipopolysaccharide transmembrane transporter activity"/>
    <property type="evidence" value="ECO:0007669"/>
    <property type="project" value="InterPro"/>
</dbReference>
<name>V2UM65_9GAMM</name>
<evidence type="ECO:0000313" key="8">
    <source>
        <dbReference type="Proteomes" id="UP000018418"/>
    </source>
</evidence>
<dbReference type="InterPro" id="IPR026265">
    <property type="entry name" value="LptC"/>
</dbReference>
<evidence type="ECO:0008006" key="9">
    <source>
        <dbReference type="Google" id="ProtNLM"/>
    </source>
</evidence>
<dbReference type="Pfam" id="PF06835">
    <property type="entry name" value="LptC"/>
    <property type="match status" value="1"/>
</dbReference>
<keyword evidence="3 6" id="KW-0812">Transmembrane</keyword>
<keyword evidence="8" id="KW-1185">Reference proteome</keyword>
<dbReference type="PANTHER" id="PTHR37481:SF1">
    <property type="entry name" value="LIPOPOLYSACCHARIDE EXPORT SYSTEM PROTEIN LPTC"/>
    <property type="match status" value="1"/>
</dbReference>
<dbReference type="NCBIfam" id="TIGR04409">
    <property type="entry name" value="LptC_YrbK"/>
    <property type="match status" value="1"/>
</dbReference>
<dbReference type="HOGENOM" id="CLU_1479050_0_0_6"/>
<dbReference type="InterPro" id="IPR052363">
    <property type="entry name" value="LPS_export_LptC"/>
</dbReference>
<evidence type="ECO:0000256" key="2">
    <source>
        <dbReference type="ARBA" id="ARBA00022519"/>
    </source>
</evidence>
<organism evidence="7 8">
    <name type="scientific">Acinetobacter brisouii CIP 110357</name>
    <dbReference type="NCBI Taxonomy" id="1341683"/>
    <lineage>
        <taxon>Bacteria</taxon>
        <taxon>Pseudomonadati</taxon>
        <taxon>Pseudomonadota</taxon>
        <taxon>Gammaproteobacteria</taxon>
        <taxon>Moraxellales</taxon>
        <taxon>Moraxellaceae</taxon>
        <taxon>Acinetobacter</taxon>
    </lineage>
</organism>
<dbReference type="InterPro" id="IPR010664">
    <property type="entry name" value="LipoPS_assembly_LptC-rel"/>
</dbReference>
<keyword evidence="2" id="KW-0997">Cell inner membrane</keyword>
<protein>
    <recommendedName>
        <fullName evidence="9">LPS export ABC transporter periplasmic protein LptC</fullName>
    </recommendedName>
</protein>
<evidence type="ECO:0000256" key="5">
    <source>
        <dbReference type="ARBA" id="ARBA00023136"/>
    </source>
</evidence>
<evidence type="ECO:0000256" key="4">
    <source>
        <dbReference type="ARBA" id="ARBA00022989"/>
    </source>
</evidence>
<dbReference type="Gene3D" id="2.60.450.10">
    <property type="entry name" value="Lipopolysaccharide (LPS) transport protein A like domain"/>
    <property type="match status" value="1"/>
</dbReference>
<dbReference type="PATRIC" id="fig|1341683.3.peg.1564"/>
<keyword evidence="4 6" id="KW-1133">Transmembrane helix</keyword>
<dbReference type="GO" id="GO:0017089">
    <property type="term" value="F:glycolipid transfer activity"/>
    <property type="evidence" value="ECO:0007669"/>
    <property type="project" value="TreeGrafter"/>
</dbReference>
<dbReference type="Proteomes" id="UP000018418">
    <property type="component" value="Unassembled WGS sequence"/>
</dbReference>
<feature type="transmembrane region" description="Helical" evidence="6">
    <location>
        <begin position="6"/>
        <end position="23"/>
    </location>
</feature>
<evidence type="ECO:0000256" key="6">
    <source>
        <dbReference type="SAM" id="Phobius"/>
    </source>
</evidence>
<dbReference type="GO" id="GO:0005886">
    <property type="term" value="C:plasma membrane"/>
    <property type="evidence" value="ECO:0007669"/>
    <property type="project" value="InterPro"/>
</dbReference>
<accession>V2UM65</accession>
<dbReference type="OrthoDB" id="6717529at2"/>
<dbReference type="EMBL" id="AYEU01000006">
    <property type="protein sequence ID" value="ESK51077.1"/>
    <property type="molecule type" value="Genomic_DNA"/>
</dbReference>